<keyword evidence="3" id="KW-1185">Reference proteome</keyword>
<dbReference type="Pfam" id="PF02325">
    <property type="entry name" value="CCB3_YggT"/>
    <property type="match status" value="1"/>
</dbReference>
<gene>
    <name evidence="2" type="ORF">O0R46_03970</name>
</gene>
<organism evidence="2 3">
    <name type="scientific">Peptostreptococcus equinus</name>
    <dbReference type="NCBI Taxonomy" id="3003601"/>
    <lineage>
        <taxon>Bacteria</taxon>
        <taxon>Bacillati</taxon>
        <taxon>Bacillota</taxon>
        <taxon>Clostridia</taxon>
        <taxon>Peptostreptococcales</taxon>
        <taxon>Peptostreptococcaceae</taxon>
        <taxon>Peptostreptococcus</taxon>
    </lineage>
</organism>
<name>A0ABY7JQI1_9FIRM</name>
<keyword evidence="1" id="KW-1133">Transmembrane helix</keyword>
<dbReference type="RefSeq" id="WP_269312287.1">
    <property type="nucleotide sequence ID" value="NZ_CP114052.1"/>
</dbReference>
<evidence type="ECO:0000313" key="2">
    <source>
        <dbReference type="EMBL" id="WAW15612.1"/>
    </source>
</evidence>
<dbReference type="Proteomes" id="UP001164187">
    <property type="component" value="Chromosome"/>
</dbReference>
<dbReference type="EMBL" id="CP114052">
    <property type="protein sequence ID" value="WAW15612.1"/>
    <property type="molecule type" value="Genomic_DNA"/>
</dbReference>
<reference evidence="2" key="1">
    <citation type="submission" date="2022-12" db="EMBL/GenBank/DDBJ databases">
        <title>Peptostreptococcus.</title>
        <authorList>
            <person name="Lee S.H."/>
        </authorList>
    </citation>
    <scope>NUCLEOTIDE SEQUENCE</scope>
    <source>
        <strain evidence="2">CBA3647</strain>
    </source>
</reference>
<keyword evidence="1" id="KW-0472">Membrane</keyword>
<protein>
    <submittedName>
        <fullName evidence="2">YggT family protein</fullName>
    </submittedName>
</protein>
<evidence type="ECO:0000256" key="1">
    <source>
        <dbReference type="SAM" id="Phobius"/>
    </source>
</evidence>
<evidence type="ECO:0000313" key="3">
    <source>
        <dbReference type="Proteomes" id="UP001164187"/>
    </source>
</evidence>
<feature type="transmembrane region" description="Helical" evidence="1">
    <location>
        <begin position="65"/>
        <end position="82"/>
    </location>
</feature>
<sequence>MYVIKVALHYLIQIIIWAIIIKSLMSWFPGAMYSKAYEILDEFTSPIETPIRRIMGKYSSGPLDFSPMIAIFVLVIISNLIARFL</sequence>
<keyword evidence="1" id="KW-0812">Transmembrane</keyword>
<accession>A0ABY7JQI1</accession>
<feature type="transmembrane region" description="Helical" evidence="1">
    <location>
        <begin position="7"/>
        <end position="28"/>
    </location>
</feature>
<proteinExistence type="predicted"/>
<dbReference type="InterPro" id="IPR003425">
    <property type="entry name" value="CCB3/YggT"/>
</dbReference>